<keyword evidence="3 6" id="KW-0812">Transmembrane</keyword>
<gene>
    <name evidence="7" type="ORF">SAMN05216290_3586</name>
</gene>
<name>A0A1I0RHI4_9BACT</name>
<evidence type="ECO:0000313" key="7">
    <source>
        <dbReference type="EMBL" id="SEW40397.1"/>
    </source>
</evidence>
<keyword evidence="4 6" id="KW-1133">Transmembrane helix</keyword>
<proteinExistence type="predicted"/>
<protein>
    <submittedName>
        <fullName evidence="7">Polysaccharide biosynthesis protein</fullName>
    </submittedName>
</protein>
<dbReference type="PANTHER" id="PTHR30250:SF30">
    <property type="entry name" value="LIPID III FLIPPASE"/>
    <property type="match status" value="1"/>
</dbReference>
<dbReference type="Pfam" id="PF13440">
    <property type="entry name" value="Polysacc_synt_3"/>
    <property type="match status" value="1"/>
</dbReference>
<feature type="transmembrane region" description="Helical" evidence="6">
    <location>
        <begin position="206"/>
        <end position="229"/>
    </location>
</feature>
<feature type="transmembrane region" description="Helical" evidence="6">
    <location>
        <begin position="249"/>
        <end position="266"/>
    </location>
</feature>
<dbReference type="EMBL" id="FOIR01000004">
    <property type="protein sequence ID" value="SEW40397.1"/>
    <property type="molecule type" value="Genomic_DNA"/>
</dbReference>
<dbReference type="GO" id="GO:0005886">
    <property type="term" value="C:plasma membrane"/>
    <property type="evidence" value="ECO:0007669"/>
    <property type="project" value="UniProtKB-SubCell"/>
</dbReference>
<feature type="transmembrane region" description="Helical" evidence="6">
    <location>
        <begin position="35"/>
        <end position="53"/>
    </location>
</feature>
<keyword evidence="8" id="KW-1185">Reference proteome</keyword>
<feature type="transmembrane region" description="Helical" evidence="6">
    <location>
        <begin position="286"/>
        <end position="307"/>
    </location>
</feature>
<keyword evidence="2" id="KW-1003">Cell membrane</keyword>
<accession>A0A1I0RHI4</accession>
<dbReference type="Proteomes" id="UP000199437">
    <property type="component" value="Unassembled WGS sequence"/>
</dbReference>
<feature type="transmembrane region" description="Helical" evidence="6">
    <location>
        <begin position="347"/>
        <end position="366"/>
    </location>
</feature>
<dbReference type="STRING" id="1267423.SAMN05216290_3586"/>
<keyword evidence="5 6" id="KW-0472">Membrane</keyword>
<dbReference type="InterPro" id="IPR050833">
    <property type="entry name" value="Poly_Biosynth_Transport"/>
</dbReference>
<evidence type="ECO:0000256" key="5">
    <source>
        <dbReference type="ARBA" id="ARBA00023136"/>
    </source>
</evidence>
<dbReference type="PANTHER" id="PTHR30250">
    <property type="entry name" value="PST FAMILY PREDICTED COLANIC ACID TRANSPORTER"/>
    <property type="match status" value="1"/>
</dbReference>
<sequence length="369" mass="42394">MFTLLPSEGVNRSLMKYWSDPRVPDEERKQLFKTAIWVTTFIFGATLAVLYFWQKEYFFDRFISAYTPKEFLIVFIPAVFLMLLSGYLNSVILALREVKAYAIINIIGLLLLVAVVYLGVTMGNADQALLSFSVGYGLMFFCALFYLIKKRKAFNLGIGLPDGKSIKRIGKFLAMAISVIVFGRLLDFMVRDYVIDLYGLERTGLWQAVSKMSTSYLLVFTGTVGVVYYPKMSSLIHEPQALKSYVGKVMGFVAFVSLLALTVYFLNKEFILKLFFAPGFERAAYLVRYQVVGDFLSILSYLLAYLLSARVEMAKYIFAQFFSAAIYVIIIYSFIDFYNLEALTLAYMWRYIGFFVILVFLNRRLLFRS</sequence>
<feature type="transmembrane region" description="Helical" evidence="6">
    <location>
        <begin position="73"/>
        <end position="95"/>
    </location>
</feature>
<evidence type="ECO:0000256" key="1">
    <source>
        <dbReference type="ARBA" id="ARBA00004651"/>
    </source>
</evidence>
<feature type="transmembrane region" description="Helical" evidence="6">
    <location>
        <begin position="102"/>
        <end position="122"/>
    </location>
</feature>
<evidence type="ECO:0000256" key="6">
    <source>
        <dbReference type="SAM" id="Phobius"/>
    </source>
</evidence>
<evidence type="ECO:0000313" key="8">
    <source>
        <dbReference type="Proteomes" id="UP000199437"/>
    </source>
</evidence>
<dbReference type="AlphaFoldDB" id="A0A1I0RHI4"/>
<feature type="transmembrane region" description="Helical" evidence="6">
    <location>
        <begin position="316"/>
        <end position="335"/>
    </location>
</feature>
<reference evidence="8" key="1">
    <citation type="submission" date="2016-10" db="EMBL/GenBank/DDBJ databases">
        <authorList>
            <person name="Varghese N."/>
            <person name="Submissions S."/>
        </authorList>
    </citation>
    <scope>NUCLEOTIDE SEQUENCE [LARGE SCALE GENOMIC DNA]</scope>
    <source>
        <strain evidence="8">CGMCC 1.12402</strain>
    </source>
</reference>
<comment type="subcellular location">
    <subcellularLocation>
        <location evidence="1">Cell membrane</location>
        <topology evidence="1">Multi-pass membrane protein</topology>
    </subcellularLocation>
</comment>
<feature type="transmembrane region" description="Helical" evidence="6">
    <location>
        <begin position="128"/>
        <end position="148"/>
    </location>
</feature>
<evidence type="ECO:0000256" key="2">
    <source>
        <dbReference type="ARBA" id="ARBA00022475"/>
    </source>
</evidence>
<evidence type="ECO:0000256" key="3">
    <source>
        <dbReference type="ARBA" id="ARBA00022692"/>
    </source>
</evidence>
<evidence type="ECO:0000256" key="4">
    <source>
        <dbReference type="ARBA" id="ARBA00022989"/>
    </source>
</evidence>
<feature type="transmembrane region" description="Helical" evidence="6">
    <location>
        <begin position="169"/>
        <end position="186"/>
    </location>
</feature>
<organism evidence="7 8">
    <name type="scientific">Roseivirga pacifica</name>
    <dbReference type="NCBI Taxonomy" id="1267423"/>
    <lineage>
        <taxon>Bacteria</taxon>
        <taxon>Pseudomonadati</taxon>
        <taxon>Bacteroidota</taxon>
        <taxon>Cytophagia</taxon>
        <taxon>Cytophagales</taxon>
        <taxon>Roseivirgaceae</taxon>
        <taxon>Roseivirga</taxon>
    </lineage>
</organism>